<dbReference type="AlphaFoldDB" id="A0A1S1M1W0"/>
<evidence type="ECO:0000313" key="1">
    <source>
        <dbReference type="EMBL" id="OHU75885.1"/>
    </source>
</evidence>
<sequence length="62" mass="6395">MGFVEALCMVEVSRFSKQGGVVIQAEHVSVLGAIIRRMPGDTRVTVLTDPGGAKSASSFGSG</sequence>
<dbReference type="Proteomes" id="UP000179441">
    <property type="component" value="Unassembled WGS sequence"/>
</dbReference>
<organism evidence="1 2">
    <name type="scientific">Mycobacteroides chelonae</name>
    <name type="common">Mycobacterium chelonae</name>
    <dbReference type="NCBI Taxonomy" id="1774"/>
    <lineage>
        <taxon>Bacteria</taxon>
        <taxon>Bacillati</taxon>
        <taxon>Actinomycetota</taxon>
        <taxon>Actinomycetes</taxon>
        <taxon>Mycobacteriales</taxon>
        <taxon>Mycobacteriaceae</taxon>
        <taxon>Mycobacteroides</taxon>
    </lineage>
</organism>
<accession>A0A1S1M1W0</accession>
<keyword evidence="2" id="KW-1185">Reference proteome</keyword>
<dbReference type="EMBL" id="MLIS01000051">
    <property type="protein sequence ID" value="OHU75885.1"/>
    <property type="molecule type" value="Genomic_DNA"/>
</dbReference>
<gene>
    <name evidence="1" type="ORF">BKG84_25955</name>
</gene>
<evidence type="ECO:0000313" key="2">
    <source>
        <dbReference type="Proteomes" id="UP000179441"/>
    </source>
</evidence>
<name>A0A1S1M1W0_MYCCH</name>
<comment type="caution">
    <text evidence="1">The sequence shown here is derived from an EMBL/GenBank/DDBJ whole genome shotgun (WGS) entry which is preliminary data.</text>
</comment>
<proteinExistence type="predicted"/>
<reference evidence="1 2" key="1">
    <citation type="submission" date="2016-10" db="EMBL/GenBank/DDBJ databases">
        <title>Evaluation of Human, Veterinary and Environmental Mycobacterium chelonae Isolates by Core Genome Phylogenomic Analysis, Targeted Gene Comparison, and Anti-microbial Susceptibility Patterns: A Tale of Mistaken Identities.</title>
        <authorList>
            <person name="Fogelson S.B."/>
            <person name="Camus A.C."/>
            <person name="Lorenz W."/>
            <person name="Vasireddy R."/>
            <person name="Vasireddy S."/>
            <person name="Smith T."/>
            <person name="Brown-Elliott B.A."/>
            <person name="Wallace R.J.Jr."/>
            <person name="Hasan N.A."/>
            <person name="Reischl U."/>
            <person name="Sanchez S."/>
        </authorList>
    </citation>
    <scope>NUCLEOTIDE SEQUENCE [LARGE SCALE GENOMIC DNA]</scope>
    <source>
        <strain evidence="1 2">15518</strain>
    </source>
</reference>
<protein>
    <submittedName>
        <fullName evidence="1">Uncharacterized protein</fullName>
    </submittedName>
</protein>